<evidence type="ECO:0000313" key="1">
    <source>
        <dbReference type="EMBL" id="KAJ1144798.1"/>
    </source>
</evidence>
<accession>A0AAV7R224</accession>
<keyword evidence="2" id="KW-1185">Reference proteome</keyword>
<proteinExistence type="predicted"/>
<dbReference type="AlphaFoldDB" id="A0AAV7R224"/>
<protein>
    <submittedName>
        <fullName evidence="1">Uncharacterized protein</fullName>
    </submittedName>
</protein>
<comment type="caution">
    <text evidence="1">The sequence shown here is derived from an EMBL/GenBank/DDBJ whole genome shotgun (WGS) entry which is preliminary data.</text>
</comment>
<sequence>MLCLQLARHFLNRTVAKKPQSEDTIRPGLFAAIRPEQRDLLAFPRLQPRRSADFHIRVLLETCEKQCRNEGNPAGSNRN</sequence>
<dbReference type="EMBL" id="JANPWB010000010">
    <property type="protein sequence ID" value="KAJ1144798.1"/>
    <property type="molecule type" value="Genomic_DNA"/>
</dbReference>
<organism evidence="1 2">
    <name type="scientific">Pleurodeles waltl</name>
    <name type="common">Iberian ribbed newt</name>
    <dbReference type="NCBI Taxonomy" id="8319"/>
    <lineage>
        <taxon>Eukaryota</taxon>
        <taxon>Metazoa</taxon>
        <taxon>Chordata</taxon>
        <taxon>Craniata</taxon>
        <taxon>Vertebrata</taxon>
        <taxon>Euteleostomi</taxon>
        <taxon>Amphibia</taxon>
        <taxon>Batrachia</taxon>
        <taxon>Caudata</taxon>
        <taxon>Salamandroidea</taxon>
        <taxon>Salamandridae</taxon>
        <taxon>Pleurodelinae</taxon>
        <taxon>Pleurodeles</taxon>
    </lineage>
</organism>
<gene>
    <name evidence="1" type="ORF">NDU88_011093</name>
</gene>
<name>A0AAV7R224_PLEWA</name>
<evidence type="ECO:0000313" key="2">
    <source>
        <dbReference type="Proteomes" id="UP001066276"/>
    </source>
</evidence>
<reference evidence="1" key="1">
    <citation type="journal article" date="2022" name="bioRxiv">
        <title>Sequencing and chromosome-scale assembly of the giantPleurodeles waltlgenome.</title>
        <authorList>
            <person name="Brown T."/>
            <person name="Elewa A."/>
            <person name="Iarovenko S."/>
            <person name="Subramanian E."/>
            <person name="Araus A.J."/>
            <person name="Petzold A."/>
            <person name="Susuki M."/>
            <person name="Suzuki K.-i.T."/>
            <person name="Hayashi T."/>
            <person name="Toyoda A."/>
            <person name="Oliveira C."/>
            <person name="Osipova E."/>
            <person name="Leigh N.D."/>
            <person name="Simon A."/>
            <person name="Yun M.H."/>
        </authorList>
    </citation>
    <scope>NUCLEOTIDE SEQUENCE</scope>
    <source>
        <strain evidence="1">20211129_DDA</strain>
        <tissue evidence="1">Liver</tissue>
    </source>
</reference>
<dbReference type="Proteomes" id="UP001066276">
    <property type="component" value="Chromosome 6"/>
</dbReference>